<sequence>MGDDDVTAAGNIVEGSSVGAALGASGPPRSGGGGFRIPKVASSQPPGAGGGSAADPAAGAPAPPPPRPPSDPSHPPAFPPGAPRDDRYERGPSGATAAAAADATRPGDASRDAPSADSRRSVVDATDDASVAFADIRPELHPKLLAALRRAGFVTATPLQTRAVPAALHADEETRSTRDVVVAAETGSGKTLAYLVPVFSNLLRNGHGRGDGEGDGGEGGAVGRLGALILAPNATLCEQVKRVADSLTGDDGEPLLKTHALTPDTSMPSNQASNRSSSGGLPDVVVATPARAAEDVLEFTKGGWRRGNFAEAAKHIRHVVFDEADQLLSGGYLRPVRGAFDVLYREEKLAALGLTVPGSILDGGEKEEEEEPAGEWSGDSARPKDGGDKAWSADHDDINAVARRKGKGRMGKGRPALGGKGEIGVGEGRDFRRQYLFAAATVMSNGKKTPGAMIRHGFPDARWIEGRRLHKAVATVAQTWVNVTSSNRADALGRALALGDEERQRERTLVFVNSGDACEEVTAELIRQGLTAAAFHADVGTSERTKRLDALAAGDVTVLVCTDSAARGVDVPGVEHVIQAEFAANAVDYLHRIGRTARCGASGRVTNLVSGADADLVEAVRAAEVAGAPVEGAFSRKRSFRKKFKKYGPSRTAPQNRR</sequence>
<dbReference type="InterPro" id="IPR001650">
    <property type="entry name" value="Helicase_C-like"/>
</dbReference>
<dbReference type="PANTHER" id="PTHR24031">
    <property type="entry name" value="RNA HELICASE"/>
    <property type="match status" value="1"/>
</dbReference>
<comment type="similarity">
    <text evidence="6">Belongs to the DEAD box helicase family.</text>
</comment>
<feature type="compositionally biased region" description="Low complexity" evidence="7">
    <location>
        <begin position="91"/>
        <end position="116"/>
    </location>
</feature>
<dbReference type="InterPro" id="IPR027417">
    <property type="entry name" value="P-loop_NTPase"/>
</dbReference>
<keyword evidence="4 6" id="KW-0067">ATP-binding</keyword>
<keyword evidence="5 6" id="KW-0694">RNA-binding</keyword>
<comment type="domain">
    <text evidence="6">The Q motif is unique to and characteristic of the DEAD box family of RNA helicases and controls ATP binding and hydrolysis.</text>
</comment>
<dbReference type="InterPro" id="IPR011545">
    <property type="entry name" value="DEAD/DEAH_box_helicase_dom"/>
</dbReference>
<dbReference type="PROSITE" id="PS51192">
    <property type="entry name" value="HELICASE_ATP_BIND_1"/>
    <property type="match status" value="1"/>
</dbReference>
<dbReference type="CDD" id="cd00268">
    <property type="entry name" value="DEADc"/>
    <property type="match status" value="1"/>
</dbReference>
<dbReference type="GO" id="GO:0005524">
    <property type="term" value="F:ATP binding"/>
    <property type="evidence" value="ECO:0007669"/>
    <property type="project" value="UniProtKB-UniRule"/>
</dbReference>
<evidence type="ECO:0000256" key="5">
    <source>
        <dbReference type="ARBA" id="ARBA00022884"/>
    </source>
</evidence>
<dbReference type="GO" id="GO:0003723">
    <property type="term" value="F:RNA binding"/>
    <property type="evidence" value="ECO:0007669"/>
    <property type="project" value="UniProtKB-UniRule"/>
</dbReference>
<dbReference type="SUPFAM" id="SSF52540">
    <property type="entry name" value="P-loop containing nucleoside triphosphate hydrolases"/>
    <property type="match status" value="1"/>
</dbReference>
<feature type="region of interest" description="Disordered" evidence="7">
    <location>
        <begin position="247"/>
        <end position="282"/>
    </location>
</feature>
<evidence type="ECO:0000256" key="7">
    <source>
        <dbReference type="SAM" id="MobiDB-lite"/>
    </source>
</evidence>
<dbReference type="SMART" id="SM00490">
    <property type="entry name" value="HELICc"/>
    <property type="match status" value="1"/>
</dbReference>
<dbReference type="InterPro" id="IPR014001">
    <property type="entry name" value="Helicase_ATP-bd"/>
</dbReference>
<feature type="domain" description="Helicase ATP-binding" evidence="8">
    <location>
        <begin position="171"/>
        <end position="355"/>
    </location>
</feature>
<evidence type="ECO:0000313" key="10">
    <source>
        <dbReference type="EMBL" id="CAD8579143.1"/>
    </source>
</evidence>
<dbReference type="GO" id="GO:0003724">
    <property type="term" value="F:RNA helicase activity"/>
    <property type="evidence" value="ECO:0007669"/>
    <property type="project" value="UniProtKB-EC"/>
</dbReference>
<dbReference type="SMART" id="SM00487">
    <property type="entry name" value="DEXDc"/>
    <property type="match status" value="1"/>
</dbReference>
<proteinExistence type="inferred from homology"/>
<dbReference type="AlphaFoldDB" id="A0A7S0PJX5"/>
<evidence type="ECO:0000259" key="8">
    <source>
        <dbReference type="PROSITE" id="PS51192"/>
    </source>
</evidence>
<dbReference type="InterPro" id="IPR044742">
    <property type="entry name" value="DEAD/DEAH_RhlB"/>
</dbReference>
<evidence type="ECO:0000256" key="6">
    <source>
        <dbReference type="RuleBase" id="RU365068"/>
    </source>
</evidence>
<evidence type="ECO:0000256" key="2">
    <source>
        <dbReference type="ARBA" id="ARBA00022801"/>
    </source>
</evidence>
<comment type="function">
    <text evidence="6">RNA helicase.</text>
</comment>
<evidence type="ECO:0000259" key="9">
    <source>
        <dbReference type="PROSITE" id="PS51194"/>
    </source>
</evidence>
<keyword evidence="2 6" id="KW-0378">Hydrolase</keyword>
<feature type="compositionally biased region" description="Low complexity" evidence="7">
    <location>
        <begin position="15"/>
        <end position="28"/>
    </location>
</feature>
<dbReference type="GO" id="GO:0016787">
    <property type="term" value="F:hydrolase activity"/>
    <property type="evidence" value="ECO:0007669"/>
    <property type="project" value="UniProtKB-KW"/>
</dbReference>
<comment type="catalytic activity">
    <reaction evidence="6">
        <text>ATP + H2O = ADP + phosphate + H(+)</text>
        <dbReference type="Rhea" id="RHEA:13065"/>
        <dbReference type="ChEBI" id="CHEBI:15377"/>
        <dbReference type="ChEBI" id="CHEBI:15378"/>
        <dbReference type="ChEBI" id="CHEBI:30616"/>
        <dbReference type="ChEBI" id="CHEBI:43474"/>
        <dbReference type="ChEBI" id="CHEBI:456216"/>
        <dbReference type="EC" id="3.6.4.13"/>
    </reaction>
</comment>
<protein>
    <recommendedName>
        <fullName evidence="6">ATP-dependent RNA helicase</fullName>
        <ecNumber evidence="6">3.6.4.13</ecNumber>
    </recommendedName>
</protein>
<reference evidence="10" key="1">
    <citation type="submission" date="2021-01" db="EMBL/GenBank/DDBJ databases">
        <authorList>
            <person name="Corre E."/>
            <person name="Pelletier E."/>
            <person name="Niang G."/>
            <person name="Scheremetjew M."/>
            <person name="Finn R."/>
            <person name="Kale V."/>
            <person name="Holt S."/>
            <person name="Cochrane G."/>
            <person name="Meng A."/>
            <person name="Brown T."/>
            <person name="Cohen L."/>
        </authorList>
    </citation>
    <scope>NUCLEOTIDE SEQUENCE</scope>
    <source>
        <strain evidence="10">CCMP494</strain>
    </source>
</reference>
<name>A0A7S0PJX5_MICPS</name>
<evidence type="ECO:0000256" key="3">
    <source>
        <dbReference type="ARBA" id="ARBA00022806"/>
    </source>
</evidence>
<evidence type="ECO:0000256" key="1">
    <source>
        <dbReference type="ARBA" id="ARBA00022741"/>
    </source>
</evidence>
<dbReference type="EC" id="3.6.4.13" evidence="6"/>
<feature type="compositionally biased region" description="Pro residues" evidence="7">
    <location>
        <begin position="61"/>
        <end position="82"/>
    </location>
</feature>
<evidence type="ECO:0000256" key="4">
    <source>
        <dbReference type="ARBA" id="ARBA00022840"/>
    </source>
</evidence>
<dbReference type="Pfam" id="PF00270">
    <property type="entry name" value="DEAD"/>
    <property type="match status" value="1"/>
</dbReference>
<dbReference type="EMBL" id="HBEV01002646">
    <property type="protein sequence ID" value="CAD8579143.1"/>
    <property type="molecule type" value="Transcribed_RNA"/>
</dbReference>
<feature type="compositionally biased region" description="Polar residues" evidence="7">
    <location>
        <begin position="263"/>
        <end position="279"/>
    </location>
</feature>
<dbReference type="CDD" id="cd18787">
    <property type="entry name" value="SF2_C_DEAD"/>
    <property type="match status" value="1"/>
</dbReference>
<gene>
    <name evidence="10" type="ORF">MSP1404_LOCUS2030</name>
</gene>
<feature type="region of interest" description="Disordered" evidence="7">
    <location>
        <begin position="359"/>
        <end position="394"/>
    </location>
</feature>
<accession>A0A7S0PJX5</accession>
<organism evidence="10">
    <name type="scientific">Micromonas pusilla</name>
    <name type="common">Picoplanktonic green alga</name>
    <name type="synonym">Chromulina pusilla</name>
    <dbReference type="NCBI Taxonomy" id="38833"/>
    <lineage>
        <taxon>Eukaryota</taxon>
        <taxon>Viridiplantae</taxon>
        <taxon>Chlorophyta</taxon>
        <taxon>Mamiellophyceae</taxon>
        <taxon>Mamiellales</taxon>
        <taxon>Mamiellaceae</taxon>
        <taxon>Micromonas</taxon>
    </lineage>
</organism>
<keyword evidence="3 6" id="KW-0347">Helicase</keyword>
<feature type="domain" description="Helicase C-terminal" evidence="9">
    <location>
        <begin position="494"/>
        <end position="641"/>
    </location>
</feature>
<keyword evidence="1 6" id="KW-0547">Nucleotide-binding</keyword>
<dbReference type="PROSITE" id="PS51194">
    <property type="entry name" value="HELICASE_CTER"/>
    <property type="match status" value="1"/>
</dbReference>
<feature type="region of interest" description="Disordered" evidence="7">
    <location>
        <begin position="1"/>
        <end position="124"/>
    </location>
</feature>
<dbReference type="Pfam" id="PF00271">
    <property type="entry name" value="Helicase_C"/>
    <property type="match status" value="1"/>
</dbReference>
<dbReference type="Gene3D" id="3.40.50.300">
    <property type="entry name" value="P-loop containing nucleotide triphosphate hydrolases"/>
    <property type="match status" value="2"/>
</dbReference>
<feature type="compositionally biased region" description="Basic and acidic residues" evidence="7">
    <location>
        <begin position="381"/>
        <end position="394"/>
    </location>
</feature>